<dbReference type="Gene3D" id="1.10.287.130">
    <property type="match status" value="1"/>
</dbReference>
<evidence type="ECO:0000259" key="14">
    <source>
        <dbReference type="PROSITE" id="PS50109"/>
    </source>
</evidence>
<evidence type="ECO:0000256" key="4">
    <source>
        <dbReference type="ARBA" id="ARBA00022475"/>
    </source>
</evidence>
<evidence type="ECO:0000256" key="13">
    <source>
        <dbReference type="SAM" id="Phobius"/>
    </source>
</evidence>
<evidence type="ECO:0000256" key="6">
    <source>
        <dbReference type="ARBA" id="ARBA00022692"/>
    </source>
</evidence>
<comment type="caution">
    <text evidence="16">The sequence shown here is derived from an EMBL/GenBank/DDBJ whole genome shotgun (WGS) entry which is preliminary data.</text>
</comment>
<dbReference type="Gene3D" id="3.40.50.2300">
    <property type="match status" value="1"/>
</dbReference>
<dbReference type="Gene3D" id="3.30.565.10">
    <property type="entry name" value="Histidine kinase-like ATPase, C-terminal domain"/>
    <property type="match status" value="1"/>
</dbReference>
<dbReference type="PANTHER" id="PTHR45339">
    <property type="entry name" value="HYBRID SIGNAL TRANSDUCTION HISTIDINE KINASE J"/>
    <property type="match status" value="1"/>
</dbReference>
<dbReference type="CDD" id="cd00082">
    <property type="entry name" value="HisKA"/>
    <property type="match status" value="1"/>
</dbReference>
<dbReference type="FunFam" id="3.30.565.10:FF:000010">
    <property type="entry name" value="Sensor histidine kinase RcsC"/>
    <property type="match status" value="1"/>
</dbReference>
<dbReference type="InterPro" id="IPR005467">
    <property type="entry name" value="His_kinase_dom"/>
</dbReference>
<protein>
    <recommendedName>
        <fullName evidence="3">histidine kinase</fullName>
        <ecNumber evidence="3">2.7.13.3</ecNumber>
    </recommendedName>
</protein>
<evidence type="ECO:0000256" key="1">
    <source>
        <dbReference type="ARBA" id="ARBA00000085"/>
    </source>
</evidence>
<dbReference type="InterPro" id="IPR003661">
    <property type="entry name" value="HisK_dim/P_dom"/>
</dbReference>
<keyword evidence="9 13" id="KW-1133">Transmembrane helix</keyword>
<keyword evidence="7" id="KW-0547">Nucleotide-binding</keyword>
<evidence type="ECO:0000313" key="17">
    <source>
        <dbReference type="Proteomes" id="UP000305887"/>
    </source>
</evidence>
<feature type="domain" description="Histidine kinase" evidence="14">
    <location>
        <begin position="206"/>
        <end position="420"/>
    </location>
</feature>
<keyword evidence="10" id="KW-0902">Two-component regulatory system</keyword>
<dbReference type="InterPro" id="IPR011006">
    <property type="entry name" value="CheY-like_superfamily"/>
</dbReference>
<evidence type="ECO:0000313" key="16">
    <source>
        <dbReference type="EMBL" id="TNC48032.1"/>
    </source>
</evidence>
<reference evidence="16 17" key="1">
    <citation type="submission" date="2019-06" db="EMBL/GenBank/DDBJ databases">
        <title>YIM 131921 draft genome.</title>
        <authorList>
            <person name="Jiang L."/>
        </authorList>
    </citation>
    <scope>NUCLEOTIDE SEQUENCE [LARGE SCALE GENOMIC DNA]</scope>
    <source>
        <strain evidence="16 17">YIM 131921</strain>
    </source>
</reference>
<dbReference type="InterPro" id="IPR036097">
    <property type="entry name" value="HisK_dim/P_sf"/>
</dbReference>
<dbReference type="PANTHER" id="PTHR45339:SF1">
    <property type="entry name" value="HYBRID SIGNAL TRANSDUCTION HISTIDINE KINASE J"/>
    <property type="match status" value="1"/>
</dbReference>
<dbReference type="GO" id="GO:0005886">
    <property type="term" value="C:plasma membrane"/>
    <property type="evidence" value="ECO:0007669"/>
    <property type="project" value="UniProtKB-SubCell"/>
</dbReference>
<evidence type="ECO:0000256" key="8">
    <source>
        <dbReference type="ARBA" id="ARBA00022840"/>
    </source>
</evidence>
<dbReference type="Pfam" id="PF02518">
    <property type="entry name" value="HATPase_c"/>
    <property type="match status" value="1"/>
</dbReference>
<evidence type="ECO:0000256" key="5">
    <source>
        <dbReference type="ARBA" id="ARBA00022553"/>
    </source>
</evidence>
<evidence type="ECO:0000256" key="11">
    <source>
        <dbReference type="ARBA" id="ARBA00023136"/>
    </source>
</evidence>
<dbReference type="AlphaFoldDB" id="A0A5C4MR51"/>
<name>A0A5C4MR51_9RHOB</name>
<keyword evidence="17" id="KW-1185">Reference proteome</keyword>
<evidence type="ECO:0000256" key="7">
    <source>
        <dbReference type="ARBA" id="ARBA00022741"/>
    </source>
</evidence>
<keyword evidence="11 13" id="KW-0472">Membrane</keyword>
<comment type="subcellular location">
    <subcellularLocation>
        <location evidence="2">Cell membrane</location>
        <topology evidence="2">Multi-pass membrane protein</topology>
    </subcellularLocation>
</comment>
<evidence type="ECO:0000256" key="3">
    <source>
        <dbReference type="ARBA" id="ARBA00012438"/>
    </source>
</evidence>
<dbReference type="SUPFAM" id="SSF47384">
    <property type="entry name" value="Homodimeric domain of signal transducing histidine kinase"/>
    <property type="match status" value="1"/>
</dbReference>
<dbReference type="SMART" id="SM00448">
    <property type="entry name" value="REC"/>
    <property type="match status" value="1"/>
</dbReference>
<dbReference type="InterPro" id="IPR004358">
    <property type="entry name" value="Sig_transdc_His_kin-like_C"/>
</dbReference>
<dbReference type="Pfam" id="PF00072">
    <property type="entry name" value="Response_reg"/>
    <property type="match status" value="1"/>
</dbReference>
<dbReference type="CDD" id="cd16922">
    <property type="entry name" value="HATPase_EvgS-ArcB-TorS-like"/>
    <property type="match status" value="1"/>
</dbReference>
<keyword evidence="6 13" id="KW-0812">Transmembrane</keyword>
<dbReference type="SUPFAM" id="SSF47226">
    <property type="entry name" value="Histidine-containing phosphotransfer domain, HPT domain"/>
    <property type="match status" value="1"/>
</dbReference>
<feature type="domain" description="Response regulatory" evidence="15">
    <location>
        <begin position="446"/>
        <end position="560"/>
    </location>
</feature>
<dbReference type="PRINTS" id="PR00344">
    <property type="entry name" value="BCTRLSENSOR"/>
</dbReference>
<evidence type="ECO:0000256" key="2">
    <source>
        <dbReference type="ARBA" id="ARBA00004651"/>
    </source>
</evidence>
<sequence>MEDSVRENAIWAAYQTDRQTSHMVASINEALLGRVSEGVRPVVDAYDILYSRVQLLEHGSFGIRFEETPGLTELAQEVREGILGLATSVDALPIDSAEVPWAELVALRGRVEAVQQDTGALLLKTNAASNEYRVANRAEVRHLENLLGIRVGLLVLGFAGIITLLGVQMRQISAAGRKLAILGERNRAIAKRARAASQAKSTFLATMSHEIRTPLNGIIGMAELMAHSVLSKEQSRHLSMIRESGYHLLEVISDVLDFSKLESGKVEFERHRVHLAEISRTLCAVVSPRAEMKGLRLALDLPDLEVGADPARLRQVLVNLIGNAVKFTTAGSVTVRGSLVGPECLRIEITDTGIGIPPDRLSLLFRDFSQVDGSASRSFGGTGLGLAICKRIIEGQGGRIGVNSVPGEGSTFWFELPVADPVSRADPEKGPTSDSVALDFGSFHGRILLVEDHPINQAVAQGLLGCLGLTVEIASNGAEAVSLLSREQFDLVFMDVQMPVMSGLEATREVRRTGNPVRIVGLTGNAFVSDRTDCIQAGMDDFLAKPVTQDRLIQTLTAAGLLARAPDGRPASQAPHAASSVGIRTDGLRTAADGSAANSGAAHAAFSPEKDSNEAFGAPLDVGLFDSLLATLGAEALMDLLDDVLLEAEELPQVLAMARADGKPEQVDAVLHSFKGASSALGLLQAAEQAQAMRAPGTWTTSDADAVGAAARAGFEQAKARIVGATATSEAA</sequence>
<dbReference type="PROSITE" id="PS50110">
    <property type="entry name" value="RESPONSE_REGULATORY"/>
    <property type="match status" value="1"/>
</dbReference>
<dbReference type="OrthoDB" id="9801651at2"/>
<evidence type="ECO:0000256" key="9">
    <source>
        <dbReference type="ARBA" id="ARBA00022989"/>
    </source>
</evidence>
<dbReference type="InterPro" id="IPR003594">
    <property type="entry name" value="HATPase_dom"/>
</dbReference>
<keyword evidence="4" id="KW-1003">Cell membrane</keyword>
<dbReference type="InterPro" id="IPR036641">
    <property type="entry name" value="HPT_dom_sf"/>
</dbReference>
<dbReference type="SUPFAM" id="SSF55874">
    <property type="entry name" value="ATPase domain of HSP90 chaperone/DNA topoisomerase II/histidine kinase"/>
    <property type="match status" value="1"/>
</dbReference>
<dbReference type="GO" id="GO:0005524">
    <property type="term" value="F:ATP binding"/>
    <property type="evidence" value="ECO:0007669"/>
    <property type="project" value="UniProtKB-KW"/>
</dbReference>
<dbReference type="SMART" id="SM00387">
    <property type="entry name" value="HATPase_c"/>
    <property type="match status" value="1"/>
</dbReference>
<organism evidence="16 17">
    <name type="scientific">Rubellimicrobium rubrum</name>
    <dbReference type="NCBI Taxonomy" id="2585369"/>
    <lineage>
        <taxon>Bacteria</taxon>
        <taxon>Pseudomonadati</taxon>
        <taxon>Pseudomonadota</taxon>
        <taxon>Alphaproteobacteria</taxon>
        <taxon>Rhodobacterales</taxon>
        <taxon>Roseobacteraceae</taxon>
        <taxon>Rubellimicrobium</taxon>
    </lineage>
</organism>
<proteinExistence type="predicted"/>
<feature type="modified residue" description="4-aspartylphosphate" evidence="12">
    <location>
        <position position="495"/>
    </location>
</feature>
<dbReference type="RefSeq" id="WP_139077959.1">
    <property type="nucleotide sequence ID" value="NZ_VDFU01000020.1"/>
</dbReference>
<dbReference type="Gene3D" id="1.20.120.160">
    <property type="entry name" value="HPT domain"/>
    <property type="match status" value="1"/>
</dbReference>
<dbReference type="GO" id="GO:0000155">
    <property type="term" value="F:phosphorelay sensor kinase activity"/>
    <property type="evidence" value="ECO:0007669"/>
    <property type="project" value="InterPro"/>
</dbReference>
<dbReference type="Proteomes" id="UP000305887">
    <property type="component" value="Unassembled WGS sequence"/>
</dbReference>
<evidence type="ECO:0000259" key="15">
    <source>
        <dbReference type="PROSITE" id="PS50110"/>
    </source>
</evidence>
<evidence type="ECO:0000256" key="12">
    <source>
        <dbReference type="PROSITE-ProRule" id="PRU00169"/>
    </source>
</evidence>
<dbReference type="PROSITE" id="PS50109">
    <property type="entry name" value="HIS_KIN"/>
    <property type="match status" value="1"/>
</dbReference>
<dbReference type="InterPro" id="IPR001789">
    <property type="entry name" value="Sig_transdc_resp-reg_receiver"/>
</dbReference>
<dbReference type="EC" id="2.7.13.3" evidence="3"/>
<comment type="catalytic activity">
    <reaction evidence="1">
        <text>ATP + protein L-histidine = ADP + protein N-phospho-L-histidine.</text>
        <dbReference type="EC" id="2.7.13.3"/>
    </reaction>
</comment>
<feature type="transmembrane region" description="Helical" evidence="13">
    <location>
        <begin position="147"/>
        <end position="167"/>
    </location>
</feature>
<dbReference type="SUPFAM" id="SSF52172">
    <property type="entry name" value="CheY-like"/>
    <property type="match status" value="1"/>
</dbReference>
<gene>
    <name evidence="16" type="ORF">FHG66_15440</name>
</gene>
<evidence type="ECO:0000256" key="10">
    <source>
        <dbReference type="ARBA" id="ARBA00023012"/>
    </source>
</evidence>
<dbReference type="CDD" id="cd17546">
    <property type="entry name" value="REC_hyHK_CKI1_RcsC-like"/>
    <property type="match status" value="1"/>
</dbReference>
<keyword evidence="8" id="KW-0067">ATP-binding</keyword>
<dbReference type="InterPro" id="IPR036890">
    <property type="entry name" value="HATPase_C_sf"/>
</dbReference>
<accession>A0A5C4MR51</accession>
<dbReference type="Pfam" id="PF00512">
    <property type="entry name" value="HisKA"/>
    <property type="match status" value="1"/>
</dbReference>
<keyword evidence="5 12" id="KW-0597">Phosphoprotein</keyword>
<dbReference type="SMART" id="SM00388">
    <property type="entry name" value="HisKA"/>
    <property type="match status" value="1"/>
</dbReference>
<dbReference type="EMBL" id="VDFU01000020">
    <property type="protein sequence ID" value="TNC48032.1"/>
    <property type="molecule type" value="Genomic_DNA"/>
</dbReference>